<accession>A0A432GPG5</accession>
<evidence type="ECO:0000313" key="3">
    <source>
        <dbReference type="Proteomes" id="UP000287719"/>
    </source>
</evidence>
<keyword evidence="1" id="KW-0812">Transmembrane</keyword>
<organism evidence="2 3">
    <name type="scientific">SAR324 cluster bacterium</name>
    <dbReference type="NCBI Taxonomy" id="2024889"/>
    <lineage>
        <taxon>Bacteria</taxon>
        <taxon>Deltaproteobacteria</taxon>
        <taxon>SAR324 cluster</taxon>
    </lineage>
</organism>
<evidence type="ECO:0000313" key="2">
    <source>
        <dbReference type="EMBL" id="RTZ85418.1"/>
    </source>
</evidence>
<evidence type="ECO:0000256" key="1">
    <source>
        <dbReference type="SAM" id="Phobius"/>
    </source>
</evidence>
<reference evidence="2 3" key="1">
    <citation type="submission" date="2018-06" db="EMBL/GenBank/DDBJ databases">
        <title>Combined omics and stable isotope probing to characterize newly discovered Mariana Back-Arc vent microbial communities.</title>
        <authorList>
            <person name="Trembath-Reichert E."/>
            <person name="Huber J.A."/>
        </authorList>
    </citation>
    <scope>NUCLEOTIDE SEQUENCE [LARGE SCALE GENOMIC DNA]</scope>
    <source>
        <strain evidence="2">MAG 54</strain>
    </source>
</reference>
<keyword evidence="1" id="KW-0472">Membrane</keyword>
<keyword evidence="1" id="KW-1133">Transmembrane helix</keyword>
<gene>
    <name evidence="2" type="ORF">DSY95_04835</name>
</gene>
<feature type="transmembrane region" description="Helical" evidence="1">
    <location>
        <begin position="12"/>
        <end position="32"/>
    </location>
</feature>
<feature type="non-terminal residue" evidence="2">
    <location>
        <position position="67"/>
    </location>
</feature>
<proteinExistence type="predicted"/>
<dbReference type="EMBL" id="QNZJ01000216">
    <property type="protein sequence ID" value="RTZ85418.1"/>
    <property type="molecule type" value="Genomic_DNA"/>
</dbReference>
<comment type="caution">
    <text evidence="2">The sequence shown here is derived from an EMBL/GenBank/DDBJ whole genome shotgun (WGS) entry which is preliminary data.</text>
</comment>
<dbReference type="AlphaFoldDB" id="A0A432GPG5"/>
<sequence>MNEFMEQYWSFYNAGVTIFLIAGLALIIKLVFFKRKRRKKEPHLKFKHWNQRFENDFERLEKELHVA</sequence>
<protein>
    <submittedName>
        <fullName evidence="2">Uncharacterized protein</fullName>
    </submittedName>
</protein>
<name>A0A432GPG5_9DELT</name>
<dbReference type="Proteomes" id="UP000287719">
    <property type="component" value="Unassembled WGS sequence"/>
</dbReference>